<sequence>MSGLALVILAAGIFALAYRFYGAFLAAKVLAFDENRTTPAYRFENGVDYVPTNKWIVFGHHFAAIAGAGPLIGPVLAAQFGYLPGFLWIVMGSVLAGGVHDLVVLFASMRHDAKSIIDITHKEVGRLSGVATAIAVLLILVIAMAGLALVVVNSLYHSVWGTFTVGMTIPIALLMGAYVRWLRPGKIGEMTVLGVLLLVLAVWAGPYVANSPFAHWFNFSREQLTVLLAIYGFVAAVLPVWLLLVPRDYLSTFMKLGVMLALAVGVILVNPTIHMPAVTEFVNGGGPIVPGKVWPYLFITIACGALSGFHALIASGTTPKMIRNEKDMLPIAYGAMLAEGFVAVMALIAATSLLPEDYFAINVPPEVYEKLGMHVRELPVLSQMVGEELAGRTGGGVSLAVGMAYIFEKIPFLSGLMSYLYHFIIMFEALFILTTIDAGTRVGRYLLQEAGGLVWKPLRDHNWWPGILITSFLFSFTWGYLVYNGSITTIWPLFGTSNQLLGAIALALGTTVLIKKRKLQYVWVTFVPFVFVAATTLYAAYLNIVTNYLPKGDYLLVGLSLLIILLAVTILVDSSIKWVRWIRGILRREPALMQATVFD</sequence>
<comment type="subcellular location">
    <subcellularLocation>
        <location evidence="1">Cell membrane</location>
        <topology evidence="1">Multi-pass membrane protein</topology>
    </subcellularLocation>
</comment>
<feature type="transmembrane region" description="Helical" evidence="8">
    <location>
        <begin position="554"/>
        <end position="572"/>
    </location>
</feature>
<evidence type="ECO:0000256" key="4">
    <source>
        <dbReference type="ARBA" id="ARBA00022475"/>
    </source>
</evidence>
<keyword evidence="7 8" id="KW-0472">Membrane</keyword>
<keyword evidence="3" id="KW-0813">Transport</keyword>
<dbReference type="GO" id="GO:0005886">
    <property type="term" value="C:plasma membrane"/>
    <property type="evidence" value="ECO:0007669"/>
    <property type="project" value="UniProtKB-SubCell"/>
</dbReference>
<keyword evidence="4" id="KW-1003">Cell membrane</keyword>
<feature type="transmembrane region" description="Helical" evidence="8">
    <location>
        <begin position="333"/>
        <end position="354"/>
    </location>
</feature>
<keyword evidence="6 8" id="KW-1133">Transmembrane helix</keyword>
<evidence type="ECO:0000256" key="2">
    <source>
        <dbReference type="ARBA" id="ARBA00007755"/>
    </source>
</evidence>
<evidence type="ECO:0000256" key="6">
    <source>
        <dbReference type="ARBA" id="ARBA00022989"/>
    </source>
</evidence>
<evidence type="ECO:0000256" key="3">
    <source>
        <dbReference type="ARBA" id="ARBA00022448"/>
    </source>
</evidence>
<name>A0A2T5G8W9_9BACL</name>
<evidence type="ECO:0000256" key="1">
    <source>
        <dbReference type="ARBA" id="ARBA00004651"/>
    </source>
</evidence>
<protein>
    <submittedName>
        <fullName evidence="10">Carbon starvation protein A</fullName>
    </submittedName>
</protein>
<feature type="transmembrane region" description="Helical" evidence="8">
    <location>
        <begin position="293"/>
        <end position="313"/>
    </location>
</feature>
<evidence type="ECO:0000256" key="8">
    <source>
        <dbReference type="SAM" id="Phobius"/>
    </source>
</evidence>
<dbReference type="Proteomes" id="UP000244016">
    <property type="component" value="Unassembled WGS sequence"/>
</dbReference>
<evidence type="ECO:0000256" key="7">
    <source>
        <dbReference type="ARBA" id="ARBA00023136"/>
    </source>
</evidence>
<comment type="caution">
    <text evidence="10">The sequence shown here is derived from an EMBL/GenBank/DDBJ whole genome shotgun (WGS) entry which is preliminary data.</text>
</comment>
<feature type="transmembrane region" description="Helical" evidence="8">
    <location>
        <begin position="419"/>
        <end position="442"/>
    </location>
</feature>
<proteinExistence type="inferred from homology"/>
<feature type="transmembrane region" description="Helical" evidence="8">
    <location>
        <begin position="86"/>
        <end position="107"/>
    </location>
</feature>
<evidence type="ECO:0000313" key="11">
    <source>
        <dbReference type="Proteomes" id="UP000244016"/>
    </source>
</evidence>
<feature type="domain" description="CstA N-terminal" evidence="9">
    <location>
        <begin position="3"/>
        <end position="539"/>
    </location>
</feature>
<dbReference type="PANTHER" id="PTHR30252:SF3">
    <property type="entry name" value="PYRUVATE_PROTON SYMPORTER BTST"/>
    <property type="match status" value="1"/>
</dbReference>
<gene>
    <name evidence="10" type="ORF">BLITH_0810</name>
</gene>
<keyword evidence="5 8" id="KW-0812">Transmembrane</keyword>
<organism evidence="10 11">
    <name type="scientific">Brockia lithotrophica</name>
    <dbReference type="NCBI Taxonomy" id="933949"/>
    <lineage>
        <taxon>Bacteria</taxon>
        <taxon>Bacillati</taxon>
        <taxon>Bacillota</taxon>
        <taxon>Bacilli</taxon>
        <taxon>Bacillales</taxon>
        <taxon>Bacillales Family X. Incertae Sedis</taxon>
        <taxon>Brockia</taxon>
    </lineage>
</organism>
<feature type="transmembrane region" description="Helical" evidence="8">
    <location>
        <begin position="463"/>
        <end position="483"/>
    </location>
</feature>
<comment type="similarity">
    <text evidence="2">Belongs to the peptide transporter carbon starvation (CstA) (TC 2.A.114) family.</text>
</comment>
<dbReference type="PANTHER" id="PTHR30252">
    <property type="entry name" value="INNER MEMBRANE PEPTIDE TRANSPORTER"/>
    <property type="match status" value="1"/>
</dbReference>
<feature type="transmembrane region" description="Helical" evidence="8">
    <location>
        <begin position="191"/>
        <end position="209"/>
    </location>
</feature>
<accession>A0A2T5G8W9</accession>
<dbReference type="Pfam" id="PF02554">
    <property type="entry name" value="CstA"/>
    <property type="match status" value="1"/>
</dbReference>
<evidence type="ECO:0000259" key="9">
    <source>
        <dbReference type="Pfam" id="PF02554"/>
    </source>
</evidence>
<feature type="transmembrane region" description="Helical" evidence="8">
    <location>
        <begin position="127"/>
        <end position="152"/>
    </location>
</feature>
<dbReference type="InterPro" id="IPR003706">
    <property type="entry name" value="CstA_N"/>
</dbReference>
<evidence type="ECO:0000313" key="10">
    <source>
        <dbReference type="EMBL" id="PTQ52631.1"/>
    </source>
</evidence>
<evidence type="ECO:0000256" key="5">
    <source>
        <dbReference type="ARBA" id="ARBA00022692"/>
    </source>
</evidence>
<feature type="transmembrane region" description="Helical" evidence="8">
    <location>
        <begin position="224"/>
        <end position="244"/>
    </location>
</feature>
<dbReference type="GO" id="GO:0009267">
    <property type="term" value="P:cellular response to starvation"/>
    <property type="evidence" value="ECO:0007669"/>
    <property type="project" value="InterPro"/>
</dbReference>
<feature type="transmembrane region" description="Helical" evidence="8">
    <location>
        <begin position="489"/>
        <end position="514"/>
    </location>
</feature>
<feature type="transmembrane region" description="Helical" evidence="8">
    <location>
        <begin position="521"/>
        <end position="542"/>
    </location>
</feature>
<feature type="transmembrane region" description="Helical" evidence="8">
    <location>
        <begin position="256"/>
        <end position="273"/>
    </location>
</feature>
<reference evidence="10 11" key="1">
    <citation type="submission" date="2017-08" db="EMBL/GenBank/DDBJ databases">
        <title>Burning lignite coal seam in the remote Altai Mountains harbors a hydrogen-driven thermophilic microbial community.</title>
        <authorList>
            <person name="Kadnikov V.V."/>
            <person name="Mardanov A.V."/>
            <person name="Ivasenko D."/>
            <person name="Beletsky A.V."/>
            <person name="Karnachuk O.V."/>
            <person name="Ravin N.V."/>
        </authorList>
    </citation>
    <scope>NUCLEOTIDE SEQUENCE [LARGE SCALE GENOMIC DNA]</scope>
    <source>
        <strain evidence="10">AL31</strain>
    </source>
</reference>
<dbReference type="EMBL" id="PEBW01000002">
    <property type="protein sequence ID" value="PTQ52631.1"/>
    <property type="molecule type" value="Genomic_DNA"/>
</dbReference>
<dbReference type="InterPro" id="IPR051605">
    <property type="entry name" value="CstA"/>
</dbReference>
<feature type="transmembrane region" description="Helical" evidence="8">
    <location>
        <begin position="158"/>
        <end position="179"/>
    </location>
</feature>
<dbReference type="AlphaFoldDB" id="A0A2T5G8W9"/>